<dbReference type="PANTHER" id="PTHR11049">
    <property type="entry name" value="ACYL COENZYME A THIOESTER HYDROLASE"/>
    <property type="match status" value="1"/>
</dbReference>
<dbReference type="AlphaFoldDB" id="A0A317EAH2"/>
<comment type="caution">
    <text evidence="5">The sequence shown here is derived from an EMBL/GenBank/DDBJ whole genome shotgun (WGS) entry which is preliminary data.</text>
</comment>
<dbReference type="GO" id="GO:0052816">
    <property type="term" value="F:long-chain fatty acyl-CoA hydrolase activity"/>
    <property type="evidence" value="ECO:0007669"/>
    <property type="project" value="TreeGrafter"/>
</dbReference>
<dbReference type="OrthoDB" id="9801856at2"/>
<dbReference type="GO" id="GO:0006637">
    <property type="term" value="P:acyl-CoA metabolic process"/>
    <property type="evidence" value="ECO:0007669"/>
    <property type="project" value="TreeGrafter"/>
</dbReference>
<protein>
    <submittedName>
        <fullName evidence="5">Acyl-CoA thioesterase</fullName>
    </submittedName>
</protein>
<evidence type="ECO:0000256" key="2">
    <source>
        <dbReference type="ARBA" id="ARBA00022801"/>
    </source>
</evidence>
<dbReference type="CDD" id="cd03442">
    <property type="entry name" value="BFIT_BACH"/>
    <property type="match status" value="1"/>
</dbReference>
<evidence type="ECO:0000313" key="5">
    <source>
        <dbReference type="EMBL" id="PWR24117.1"/>
    </source>
</evidence>
<organism evidence="5 6">
    <name type="scientific">Zavarzinia compransoris</name>
    <dbReference type="NCBI Taxonomy" id="1264899"/>
    <lineage>
        <taxon>Bacteria</taxon>
        <taxon>Pseudomonadati</taxon>
        <taxon>Pseudomonadota</taxon>
        <taxon>Alphaproteobacteria</taxon>
        <taxon>Rhodospirillales</taxon>
        <taxon>Zavarziniaceae</taxon>
        <taxon>Zavarzinia</taxon>
    </lineage>
</organism>
<comment type="similarity">
    <text evidence="1">Belongs to the acyl coenzyme A hydrolase family.</text>
</comment>
<dbReference type="Pfam" id="PF03061">
    <property type="entry name" value="4HBT"/>
    <property type="match status" value="1"/>
</dbReference>
<dbReference type="PANTHER" id="PTHR11049:SF5">
    <property type="entry name" value="ACYL-COA THIOESTER HYDROLASE YCIA"/>
    <property type="match status" value="1"/>
</dbReference>
<evidence type="ECO:0000256" key="3">
    <source>
        <dbReference type="PROSITE-ProRule" id="PRU01106"/>
    </source>
</evidence>
<gene>
    <name evidence="5" type="ORF">DKG75_04830</name>
</gene>
<dbReference type="Proteomes" id="UP000246077">
    <property type="component" value="Unassembled WGS sequence"/>
</dbReference>
<name>A0A317EAH2_9PROT</name>
<dbReference type="GO" id="GO:0009062">
    <property type="term" value="P:fatty acid catabolic process"/>
    <property type="evidence" value="ECO:0007669"/>
    <property type="project" value="TreeGrafter"/>
</dbReference>
<reference evidence="6" key="1">
    <citation type="submission" date="2018-05" db="EMBL/GenBank/DDBJ databases">
        <title>Zavarzinia sp. HR-AS.</title>
        <authorList>
            <person name="Lee Y."/>
            <person name="Jeon C.O."/>
        </authorList>
    </citation>
    <scope>NUCLEOTIDE SEQUENCE [LARGE SCALE GENOMIC DNA]</scope>
    <source>
        <strain evidence="6">DSM 1231</strain>
    </source>
</reference>
<dbReference type="PROSITE" id="PS51770">
    <property type="entry name" value="HOTDOG_ACOT"/>
    <property type="match status" value="1"/>
</dbReference>
<evidence type="ECO:0000259" key="4">
    <source>
        <dbReference type="PROSITE" id="PS51770"/>
    </source>
</evidence>
<sequence>MATDDSVHPEARGLEVVIRTAPMPADANGNGDIFGGWILSHMDIAAGVLAAKRAQGRVATVAIDAMTFLKPVYIGDLLSIYGEVVGVGRTSIKVRLETWVERQRRRDGSLTARQSMRVTEGTFVMVAIDEEGRPRVVPEA</sequence>
<dbReference type="InterPro" id="IPR029069">
    <property type="entry name" value="HotDog_dom_sf"/>
</dbReference>
<dbReference type="Gene3D" id="3.10.129.10">
    <property type="entry name" value="Hotdog Thioesterase"/>
    <property type="match status" value="1"/>
</dbReference>
<dbReference type="InterPro" id="IPR006683">
    <property type="entry name" value="Thioestr_dom"/>
</dbReference>
<dbReference type="SUPFAM" id="SSF54637">
    <property type="entry name" value="Thioesterase/thiol ester dehydrase-isomerase"/>
    <property type="match status" value="1"/>
</dbReference>
<dbReference type="InterPro" id="IPR033120">
    <property type="entry name" value="HOTDOG_ACOT"/>
</dbReference>
<evidence type="ECO:0000313" key="6">
    <source>
        <dbReference type="Proteomes" id="UP000246077"/>
    </source>
</evidence>
<proteinExistence type="inferred from homology"/>
<accession>A0A317EAH2</accession>
<dbReference type="InterPro" id="IPR040170">
    <property type="entry name" value="Cytosol_ACT"/>
</dbReference>
<keyword evidence="2 3" id="KW-0378">Hydrolase</keyword>
<dbReference type="EMBL" id="QGLF01000001">
    <property type="protein sequence ID" value="PWR24117.1"/>
    <property type="molecule type" value="Genomic_DNA"/>
</dbReference>
<dbReference type="GO" id="GO:0005829">
    <property type="term" value="C:cytosol"/>
    <property type="evidence" value="ECO:0007669"/>
    <property type="project" value="TreeGrafter"/>
</dbReference>
<evidence type="ECO:0000256" key="1">
    <source>
        <dbReference type="ARBA" id="ARBA00010458"/>
    </source>
</evidence>
<feature type="domain" description="HotDog ACOT-type" evidence="4">
    <location>
        <begin position="12"/>
        <end position="131"/>
    </location>
</feature>
<keyword evidence="6" id="KW-1185">Reference proteome</keyword>